<dbReference type="AlphaFoldDB" id="A0A8H4PGP2"/>
<feature type="compositionally biased region" description="Polar residues" evidence="2">
    <location>
        <begin position="93"/>
        <end position="105"/>
    </location>
</feature>
<dbReference type="OrthoDB" id="5082913at2759"/>
<proteinExistence type="predicted"/>
<dbReference type="EMBL" id="JAADYS010000339">
    <property type="protein sequence ID" value="KAF4470463.1"/>
    <property type="molecule type" value="Genomic_DNA"/>
</dbReference>
<reference evidence="3 4" key="1">
    <citation type="submission" date="2020-01" db="EMBL/GenBank/DDBJ databases">
        <title>Identification and distribution of gene clusters putatively required for synthesis of sphingolipid metabolism inhibitors in phylogenetically diverse species of the filamentous fungus Fusarium.</title>
        <authorList>
            <person name="Kim H.-S."/>
            <person name="Busman M."/>
            <person name="Brown D.W."/>
            <person name="Divon H."/>
            <person name="Uhlig S."/>
            <person name="Proctor R.H."/>
        </authorList>
    </citation>
    <scope>NUCLEOTIDE SEQUENCE [LARGE SCALE GENOMIC DNA]</scope>
    <source>
        <strain evidence="3 4">NRRL 20459</strain>
    </source>
</reference>
<evidence type="ECO:0000256" key="2">
    <source>
        <dbReference type="SAM" id="MobiDB-lite"/>
    </source>
</evidence>
<name>A0A8H4PGP2_9HYPO</name>
<comment type="caution">
    <text evidence="3">The sequence shown here is derived from an EMBL/GenBank/DDBJ whole genome shotgun (WGS) entry which is preliminary data.</text>
</comment>
<dbReference type="PANTHER" id="PTHR47239">
    <property type="match status" value="1"/>
</dbReference>
<dbReference type="Proteomes" id="UP000554235">
    <property type="component" value="Unassembled WGS sequence"/>
</dbReference>
<keyword evidence="4" id="KW-1185">Reference proteome</keyword>
<evidence type="ECO:0000313" key="3">
    <source>
        <dbReference type="EMBL" id="KAF4470463.1"/>
    </source>
</evidence>
<feature type="coiled-coil region" evidence="1">
    <location>
        <begin position="161"/>
        <end position="188"/>
    </location>
</feature>
<keyword evidence="1" id="KW-0175">Coiled coil</keyword>
<feature type="compositionally biased region" description="Basic and acidic residues" evidence="2">
    <location>
        <begin position="1"/>
        <end position="85"/>
    </location>
</feature>
<dbReference type="PANTHER" id="PTHR47239:SF1">
    <property type="entry name" value="EXTENSIN-3-LIKE"/>
    <property type="match status" value="1"/>
</dbReference>
<organism evidence="3 4">
    <name type="scientific">Fusarium albosuccineum</name>
    <dbReference type="NCBI Taxonomy" id="1237068"/>
    <lineage>
        <taxon>Eukaryota</taxon>
        <taxon>Fungi</taxon>
        <taxon>Dikarya</taxon>
        <taxon>Ascomycota</taxon>
        <taxon>Pezizomycotina</taxon>
        <taxon>Sordariomycetes</taxon>
        <taxon>Hypocreomycetidae</taxon>
        <taxon>Hypocreales</taxon>
        <taxon>Nectriaceae</taxon>
        <taxon>Fusarium</taxon>
        <taxon>Fusarium decemcellulare species complex</taxon>
    </lineage>
</organism>
<feature type="region of interest" description="Disordered" evidence="2">
    <location>
        <begin position="1"/>
        <end position="109"/>
    </location>
</feature>
<gene>
    <name evidence="3" type="ORF">FALBO_2631</name>
</gene>
<evidence type="ECO:0000313" key="4">
    <source>
        <dbReference type="Proteomes" id="UP000554235"/>
    </source>
</evidence>
<accession>A0A8H4PGP2</accession>
<feature type="region of interest" description="Disordered" evidence="2">
    <location>
        <begin position="199"/>
        <end position="219"/>
    </location>
</feature>
<protein>
    <submittedName>
        <fullName evidence="3">Uncharacterized protein</fullName>
    </submittedName>
</protein>
<feature type="region of interest" description="Disordered" evidence="2">
    <location>
        <begin position="252"/>
        <end position="277"/>
    </location>
</feature>
<feature type="compositionally biased region" description="Basic and acidic residues" evidence="2">
    <location>
        <begin position="265"/>
        <end position="277"/>
    </location>
</feature>
<evidence type="ECO:0000256" key="1">
    <source>
        <dbReference type="SAM" id="Coils"/>
    </source>
</evidence>
<sequence length="961" mass="107337">MAGIHRRTDNDRRKTSDFYDRRDDRRDDRDRPFDYRDRTSDRFHRSPREPPSRRSSYERDDSVRSRDRDLERDRDKDSRPSREQPGKSLVDRPTSNKLINASDQGGTPGQRIQVREAKNIAQILSEGVHYRTQLEILETKLKNIKADENRLSKPAEFGSAGEMLRKQIQDTENKRAKFQQQADAADAMLQTALNSLLKNQQPTSSDGKSGAQSPQKQSIGSISGLEARLMELQKSTVSLFNTQLNVELGKVQESAKGQADSNSSKVEELRKSLEEEKRKNQLLEQRLDKLERKFEGTRSGTDMRFSAMEQKSSTMAQKLSTAEQKLSTDTQALSELRQLAEAHTKQLTDMKSIASLPSKPSTSDKQFRASIAEQDRKMSTLRDQLDPALAEIRQLKETSKSQASQYFTSKDGSEVVAEVVRLKQLLKLHTTAMEKHDQKQGSLAADISSLHSSTKLQQQKQKSLEGIVKSLESAVKREQQKGGSLAAEVSSLRTTMSKWPTEELRQFIAEAPSAKDLKQLLSDLPPARDLAQLLTELPSASGLKQLMEELPPASGLKQLMEELPPASDLRQLMEELPPASDLRQLMEELPPASDLRQLMEELPPAKDLTRLLAELPPASGLKQLMEELPPASSLRQLMEELPPPKDLAQLLMDLPPPNDLAQLLAELPPASDLKRLIEELPPPQDLTQLLAELPPAKDLAQLLSDLPPAKDLAQLLAELPPANGLKQLMTELPPIKDLKQLAMGSPRPVVARSSVDPSSFEAPMTEKKVLQTVAPKFEEIEKALEADMASKFTMVATKFGLVIDETRASTKKIGDSVTELDKRLSSVSEDMETRRKGVAEIAENLDQRLKQQGAEANGIKGAVASLGREIETVRNHSKAGMEDLQMQLTHMTEWANHLSTKNWYKEVVQQIQAHIPTHTHSQLEHLSSRVGVLENRDNDLEAANKRRKVANGSPVVINGNH</sequence>